<evidence type="ECO:0000256" key="1">
    <source>
        <dbReference type="SAM" id="MobiDB-lite"/>
    </source>
</evidence>
<keyword evidence="2" id="KW-0732">Signal</keyword>
<feature type="compositionally biased region" description="Low complexity" evidence="1">
    <location>
        <begin position="347"/>
        <end position="437"/>
    </location>
</feature>
<protein>
    <submittedName>
        <fullName evidence="3">Uncharacterized protein</fullName>
    </submittedName>
</protein>
<reference evidence="3 4" key="1">
    <citation type="submission" date="2015-09" db="EMBL/GenBank/DDBJ databases">
        <title>Host preference determinants of Valsa canker pathogens revealed by comparative genomics.</title>
        <authorList>
            <person name="Yin Z."/>
            <person name="Huang L."/>
        </authorList>
    </citation>
    <scope>NUCLEOTIDE SEQUENCE [LARGE SCALE GENOMIC DNA]</scope>
    <source>
        <strain evidence="3 4">YSFL</strain>
    </source>
</reference>
<organism evidence="3 4">
    <name type="scientific">Cytospora chrysosperma</name>
    <name type="common">Cytospora canker fungus</name>
    <name type="synonym">Sphaeria chrysosperma</name>
    <dbReference type="NCBI Taxonomy" id="252740"/>
    <lineage>
        <taxon>Eukaryota</taxon>
        <taxon>Fungi</taxon>
        <taxon>Dikarya</taxon>
        <taxon>Ascomycota</taxon>
        <taxon>Pezizomycotina</taxon>
        <taxon>Sordariomycetes</taxon>
        <taxon>Sordariomycetidae</taxon>
        <taxon>Diaporthales</taxon>
        <taxon>Cytosporaceae</taxon>
        <taxon>Cytospora</taxon>
    </lineage>
</organism>
<dbReference type="Gene3D" id="2.70.50.70">
    <property type="match status" value="1"/>
</dbReference>
<evidence type="ECO:0000313" key="3">
    <source>
        <dbReference type="EMBL" id="ROW03450.1"/>
    </source>
</evidence>
<dbReference type="STRING" id="252740.A0A423WJ83"/>
<dbReference type="PANTHER" id="PTHR36182">
    <property type="entry name" value="PROTEIN, PUTATIVE (AFU_ORTHOLOGUE AFUA_6G10930)-RELATED"/>
    <property type="match status" value="1"/>
</dbReference>
<comment type="caution">
    <text evidence="3">The sequence shown here is derived from an EMBL/GenBank/DDBJ whole genome shotgun (WGS) entry which is preliminary data.</text>
</comment>
<feature type="chain" id="PRO_5019244772" evidence="2">
    <location>
        <begin position="25"/>
        <end position="507"/>
    </location>
</feature>
<feature type="signal peptide" evidence="2">
    <location>
        <begin position="1"/>
        <end position="24"/>
    </location>
</feature>
<evidence type="ECO:0000256" key="2">
    <source>
        <dbReference type="SAM" id="SignalP"/>
    </source>
</evidence>
<dbReference type="AlphaFoldDB" id="A0A423WJ83"/>
<feature type="compositionally biased region" description="Low complexity" evidence="1">
    <location>
        <begin position="241"/>
        <end position="250"/>
    </location>
</feature>
<gene>
    <name evidence="3" type="ORF">VSDG_01530</name>
</gene>
<dbReference type="Proteomes" id="UP000284375">
    <property type="component" value="Unassembled WGS sequence"/>
</dbReference>
<keyword evidence="4" id="KW-1185">Reference proteome</keyword>
<evidence type="ECO:0000313" key="4">
    <source>
        <dbReference type="Proteomes" id="UP000284375"/>
    </source>
</evidence>
<dbReference type="OrthoDB" id="2342176at2759"/>
<name>A0A423WJ83_CYTCH</name>
<dbReference type="EMBL" id="LJZO01000003">
    <property type="protein sequence ID" value="ROW03450.1"/>
    <property type="molecule type" value="Genomic_DNA"/>
</dbReference>
<accession>A0A423WJ83</accession>
<feature type="region of interest" description="Disordered" evidence="1">
    <location>
        <begin position="327"/>
        <end position="437"/>
    </location>
</feature>
<feature type="region of interest" description="Disordered" evidence="1">
    <location>
        <begin position="239"/>
        <end position="262"/>
    </location>
</feature>
<sequence length="507" mass="50630">MLSLKKNTTVVALLSALIIGTAESHMIMKTPVPYGDPDNSPLSSSGSNYPCKVTSDPATFYSTDGIISQNSMVAGESQTLSFEGSAVHGGGSCQLAITNEMQPSASTSWRVILSIESGCPSIDGSGPSTYNYTIPAETEPGQYSFAWTWISKLAGQPEYYMNCAPITVTASSSSKAKRDDVSYPELFVANLGSINSCKTTSGTDVVFPDPGSNVEKLLTGATPSFAGISSSGCVPLSQTQGSGSLPTATAGGSGGSSAGTTASASATASSSAVVSSTVAVSSQSSSAIFAHTGTSNGSASPTTLATTTTSKASSIYVIPVPHSSTTTLVPVATGRPSKASSGGNTPSATTQSTGSVTVSASSTSVATSSTSAAATSTSEVASSTSSAVNSTSTTLTTMATTTTATGSVPSATLSPTGGTSSSGGSNSTGSSGSASVKSGACTEEGMFNCVGADYQQCASGAWTVMRALPAGTTCQQGESESLWARAYSSTNKMRKARRRANNFVYVH</sequence>
<dbReference type="PANTHER" id="PTHR36182:SF2">
    <property type="entry name" value="LYTIC POLYSACCHARIDE MONOOXYGENASE"/>
    <property type="match status" value="1"/>
</dbReference>
<proteinExistence type="predicted"/>